<protein>
    <submittedName>
        <fullName evidence="1">Murein transglycosylase A</fullName>
    </submittedName>
</protein>
<proteinExistence type="predicted"/>
<reference evidence="1" key="1">
    <citation type="submission" date="2024-07" db="EMBL/GenBank/DDBJ databases">
        <title>A survey of Mimosa microsymbionts across Brazilian biomes reveals a high diversity of Paraburkholderia nodulating endemic species, but also that Cupriavidus is common as a symbiont of widespread species.</title>
        <authorList>
            <person name="Rouws L."/>
            <person name="Barauna A."/>
            <person name="Beukes C."/>
            <person name="Rouws J.R.C."/>
            <person name="De Faria S.M."/>
            <person name="Gross E."/>
            <person name="Bueno Dos Reis Junior F."/>
            <person name="Simon M.F."/>
            <person name="Maluk M."/>
            <person name="Odee D.W."/>
            <person name="Kenicer G."/>
            <person name="Young J.P.W."/>
            <person name="Reis V.M."/>
            <person name="Zilli J."/>
            <person name="James E.K."/>
        </authorList>
    </citation>
    <scope>NUCLEOTIDE SEQUENCE</scope>
    <source>
        <strain evidence="1">EG181B</strain>
    </source>
</reference>
<name>A0ACC6TWG7_9BURK</name>
<gene>
    <name evidence="1" type="ORF">AB4Y32_08135</name>
</gene>
<dbReference type="Proteomes" id="UP001558850">
    <property type="component" value="Unassembled WGS sequence"/>
</dbReference>
<comment type="caution">
    <text evidence="1">The sequence shown here is derived from an EMBL/GenBank/DDBJ whole genome shotgun (WGS) entry which is preliminary data.</text>
</comment>
<sequence length="628" mass="65309">MHSLYAMLGVAAVCAGCASNQPATSMTFGAAAQSSVQSSAQSSVQPSAQSSVQPSVQSSAQSLPESSVQVTSLSPAARASSTKPDATPHASVAAPATPAPSDTMPTAPDTSAASANASTSAAFSTRHAYYAPTRFADLPGWSTDNLGNSWDAFKRSCAVLGSRAGWSAPCIASRSVDARNVAAIRIFFETYFNAYQIRNTDKSGEGTLTGYYEPLLNGSPQYGGAFLYPVYGTPDDMLYLDVRRLPERARGAVSAARIEGRTVVPVTDSAASGVKGVYVLDLRDSVPDIRDKKIRLRLDRERIVPYYTRAEIERGALKAPILAYVDDPAMLYSMQVQGAGKVRMPDGTVRRFAYAEQNGRPFVPPVARAGGGSGQRITVRGMDVEIDVVDETSTGAISTADARTPGDATGDVTSTSARAQDDDEPASPLLRGFKLAAATPQSGGSVTPAISAAASKPGNAATSAAKTAASGAATASVKRVFAISDPSYVFFRRIPDSPDGPLGALGVPLSAGRSVAVDPRTTPLGAPVFVSTQDDPQTPGAIDRLMMAQDSGGAIQGAVRADYFYGFGQNAQAQASRTKERIRMWVLLPKGLHIAAQEATMKTRGGAPAASSADCLVSDPDLCVDDAP</sequence>
<accession>A0ACC6TWG7</accession>
<keyword evidence="2" id="KW-1185">Reference proteome</keyword>
<dbReference type="EMBL" id="JBFRCH010000003">
    <property type="protein sequence ID" value="MEX3931771.1"/>
    <property type="molecule type" value="Genomic_DNA"/>
</dbReference>
<evidence type="ECO:0000313" key="2">
    <source>
        <dbReference type="Proteomes" id="UP001558850"/>
    </source>
</evidence>
<evidence type="ECO:0000313" key="1">
    <source>
        <dbReference type="EMBL" id="MEX3931771.1"/>
    </source>
</evidence>
<organism evidence="1 2">
    <name type="scientific">Paraburkholderia phymatum</name>
    <dbReference type="NCBI Taxonomy" id="148447"/>
    <lineage>
        <taxon>Bacteria</taxon>
        <taxon>Pseudomonadati</taxon>
        <taxon>Pseudomonadota</taxon>
        <taxon>Betaproteobacteria</taxon>
        <taxon>Burkholderiales</taxon>
        <taxon>Burkholderiaceae</taxon>
        <taxon>Paraburkholderia</taxon>
    </lineage>
</organism>